<reference evidence="14 15" key="1">
    <citation type="submission" date="2025-04" db="UniProtKB">
        <authorList>
            <consortium name="RefSeq"/>
        </authorList>
    </citation>
    <scope>IDENTIFICATION</scope>
    <source>
        <tissue evidence="14 15">Gonads</tissue>
    </source>
</reference>
<dbReference type="GO" id="GO:0005929">
    <property type="term" value="C:cilium"/>
    <property type="evidence" value="ECO:0007669"/>
    <property type="project" value="UniProtKB-SubCell"/>
</dbReference>
<evidence type="ECO:0000256" key="9">
    <source>
        <dbReference type="ARBA" id="ARBA00071135"/>
    </source>
</evidence>
<evidence type="ECO:0000256" key="2">
    <source>
        <dbReference type="ARBA" id="ARBA00022723"/>
    </source>
</evidence>
<keyword evidence="5" id="KW-0966">Cell projection</keyword>
<dbReference type="FunFam" id="2.60.120.260:FF:000081">
    <property type="entry name" value="Intraflagellar transport protein 25 homolog"/>
    <property type="match status" value="1"/>
</dbReference>
<evidence type="ECO:0000313" key="14">
    <source>
        <dbReference type="RefSeq" id="XP_013412153.1"/>
    </source>
</evidence>
<evidence type="ECO:0000256" key="5">
    <source>
        <dbReference type="ARBA" id="ARBA00023273"/>
    </source>
</evidence>
<comment type="similarity">
    <text evidence="7">Belongs to the IFT25 family.</text>
</comment>
<comment type="function">
    <text evidence="6">Component of the IFT complex B required for sonic hedgehog/SHH signaling. May mediate transport of SHH components: required for the export of SMO and PTCH1 receptors out of the cilium and the accumulation of GLI2 at the ciliary tip in response to activation of the SHH pathway, suggesting it is involved in the dynamic transport of SHH signaling molecules within the cilium. Not required for ciliary assembly. Its role in intraflagellar transport is mainly seen in tissues rich in ciliated cells such as kidney and testis. Essential for male fertility, spermiogenesis and sperm flagella formation. Plays a role in the early development of the kidney. May be involved in the regulation of ureteric bud initiation.</text>
</comment>
<evidence type="ECO:0000259" key="12">
    <source>
        <dbReference type="Pfam" id="PF00754"/>
    </source>
</evidence>
<evidence type="ECO:0000256" key="11">
    <source>
        <dbReference type="ARBA" id="ARBA00077899"/>
    </source>
</evidence>
<dbReference type="Proteomes" id="UP000085678">
    <property type="component" value="Unplaced"/>
</dbReference>
<dbReference type="PANTHER" id="PTHR33906:SF1">
    <property type="entry name" value="INTRAFLAGELLAR TRANSPORT PROTEIN 25 HOMOLOG"/>
    <property type="match status" value="1"/>
</dbReference>
<organism evidence="13 14">
    <name type="scientific">Lingula anatina</name>
    <name type="common">Brachiopod</name>
    <name type="synonym">Lingula unguis</name>
    <dbReference type="NCBI Taxonomy" id="7574"/>
    <lineage>
        <taxon>Eukaryota</taxon>
        <taxon>Metazoa</taxon>
        <taxon>Spiralia</taxon>
        <taxon>Lophotrochozoa</taxon>
        <taxon>Brachiopoda</taxon>
        <taxon>Linguliformea</taxon>
        <taxon>Lingulata</taxon>
        <taxon>Lingulida</taxon>
        <taxon>Linguloidea</taxon>
        <taxon>Lingulidae</taxon>
        <taxon>Lingula</taxon>
    </lineage>
</organism>
<dbReference type="RefSeq" id="XP_013412154.1">
    <property type="nucleotide sequence ID" value="XM_013556700.2"/>
</dbReference>
<dbReference type="AlphaFoldDB" id="A0A1S3JP67"/>
<name>A0A1S3JP67_LINAN</name>
<evidence type="ECO:0000256" key="1">
    <source>
        <dbReference type="ARBA" id="ARBA00004138"/>
    </source>
</evidence>
<gene>
    <name evidence="14 15" type="primary">LOC106174924</name>
</gene>
<proteinExistence type="inferred from homology"/>
<evidence type="ECO:0000256" key="3">
    <source>
        <dbReference type="ARBA" id="ARBA00022837"/>
    </source>
</evidence>
<accession>A0A1S3JP67</accession>
<dbReference type="InterPro" id="IPR008979">
    <property type="entry name" value="Galactose-bd-like_sf"/>
</dbReference>
<dbReference type="Gene3D" id="2.60.120.260">
    <property type="entry name" value="Galactose-binding domain-like"/>
    <property type="match status" value="1"/>
</dbReference>
<dbReference type="GO" id="GO:0030992">
    <property type="term" value="C:intraciliary transport particle B"/>
    <property type="evidence" value="ECO:0007669"/>
    <property type="project" value="InterPro"/>
</dbReference>
<keyword evidence="3" id="KW-0106">Calcium</keyword>
<dbReference type="GeneID" id="106174924"/>
<keyword evidence="4" id="KW-0969">Cilium</keyword>
<dbReference type="InterPro" id="IPR033558">
    <property type="entry name" value="IFT25"/>
</dbReference>
<evidence type="ECO:0000313" key="15">
    <source>
        <dbReference type="RefSeq" id="XP_013412154.1"/>
    </source>
</evidence>
<dbReference type="GO" id="GO:0046872">
    <property type="term" value="F:metal ion binding"/>
    <property type="evidence" value="ECO:0007669"/>
    <property type="project" value="UniProtKB-KW"/>
</dbReference>
<comment type="subcellular location">
    <subcellularLocation>
        <location evidence="1">Cell projection</location>
        <location evidence="1">Cilium</location>
    </subcellularLocation>
</comment>
<dbReference type="OrthoDB" id="271080at2759"/>
<keyword evidence="2" id="KW-0479">Metal-binding</keyword>
<dbReference type="GO" id="GO:0042073">
    <property type="term" value="P:intraciliary transport"/>
    <property type="evidence" value="ECO:0007669"/>
    <property type="project" value="InterPro"/>
</dbReference>
<dbReference type="STRING" id="7574.A0A1S3JP67"/>
<dbReference type="SUPFAM" id="SSF49785">
    <property type="entry name" value="Galactose-binding domain-like"/>
    <property type="match status" value="1"/>
</dbReference>
<evidence type="ECO:0000256" key="4">
    <source>
        <dbReference type="ARBA" id="ARBA00023069"/>
    </source>
</evidence>
<dbReference type="Pfam" id="PF00754">
    <property type="entry name" value="F5_F8_type_C"/>
    <property type="match status" value="1"/>
</dbReference>
<feature type="domain" description="F5/8 type C" evidence="12">
    <location>
        <begin position="16"/>
        <end position="128"/>
    </location>
</feature>
<evidence type="ECO:0000256" key="7">
    <source>
        <dbReference type="ARBA" id="ARBA00061362"/>
    </source>
</evidence>
<dbReference type="PANTHER" id="PTHR33906">
    <property type="entry name" value="INTRAFLAGELLAR TRANSPORT PROTEIN 25 HOMOLOG"/>
    <property type="match status" value="1"/>
</dbReference>
<evidence type="ECO:0000256" key="8">
    <source>
        <dbReference type="ARBA" id="ARBA00063061"/>
    </source>
</evidence>
<comment type="subunit">
    <text evidence="8">Component of the IFT complex B, at least composed of IFT20, IFT22, IFT25, IFT27, IFT46, IFT52, TRAF3IP1/IFT54, IFT57, IFT74, IFT80, IFT81, and IFT88. Interacts with IFT27. Interacts with IFT88.</text>
</comment>
<dbReference type="InterPro" id="IPR000421">
    <property type="entry name" value="FA58C"/>
</dbReference>
<dbReference type="KEGG" id="lak:106174924"/>
<keyword evidence="13" id="KW-1185">Reference proteome</keyword>
<dbReference type="OMA" id="MWTRNAK"/>
<dbReference type="GO" id="GO:0005813">
    <property type="term" value="C:centrosome"/>
    <property type="evidence" value="ECO:0007669"/>
    <property type="project" value="TreeGrafter"/>
</dbReference>
<evidence type="ECO:0000256" key="6">
    <source>
        <dbReference type="ARBA" id="ARBA00058003"/>
    </source>
</evidence>
<evidence type="ECO:0000313" key="13">
    <source>
        <dbReference type="Proteomes" id="UP000085678"/>
    </source>
</evidence>
<evidence type="ECO:0000256" key="10">
    <source>
        <dbReference type="ARBA" id="ARBA00076413"/>
    </source>
</evidence>
<sequence>MFDVASSKAGAQVVLATSADEEYPPENIIDGSQDTFWVTTGLYPQEFVITFQALMNINTVRIQSFNVRKITVGRSVSNEPTEFELLREKDVESTDGQLQEEEIHCGGNLTAQHLKFTIQSGYDHFATIHQVHVDGNAVHS</sequence>
<protein>
    <recommendedName>
        <fullName evidence="9">Intraflagellar transport protein 25 homolog</fullName>
    </recommendedName>
    <alternativeName>
        <fullName evidence="11">Heat shock protein beta-11</fullName>
    </alternativeName>
    <alternativeName>
        <fullName evidence="10">Placental protein 25</fullName>
    </alternativeName>
</protein>
<dbReference type="RefSeq" id="XP_013412153.1">
    <property type="nucleotide sequence ID" value="XM_013556699.1"/>
</dbReference>